<comment type="caution">
    <text evidence="2">The sequence shown here is derived from an EMBL/GenBank/DDBJ whole genome shotgun (WGS) entry which is preliminary data.</text>
</comment>
<sequence length="211" mass="23716">MLQLTTEQIRLCAPTENSYGKKKLLSSCPGKVTDATPVHPPTTQPFKPNHPSNFNKKIRRITNEKPEPVENKLENILKTATSIATFQGQKESPAAIAKDSVQLLITLGNINRVHQLLSLSTSRKSTRNVPNTLLLTNHYSVNIIQFAKLPNDNQLRNHNVPKTKKKEEESPAAIAKNSTQSGIITFQRQRQKKRKRSSQQQLPKTQLNPES</sequence>
<feature type="compositionally biased region" description="Polar residues" evidence="1">
    <location>
        <begin position="202"/>
        <end position="211"/>
    </location>
</feature>
<feature type="region of interest" description="Disordered" evidence="1">
    <location>
        <begin position="153"/>
        <end position="211"/>
    </location>
</feature>
<dbReference type="Proteomes" id="UP000789831">
    <property type="component" value="Unassembled WGS sequence"/>
</dbReference>
<organism evidence="2 3">
    <name type="scientific">Ambispora gerdemannii</name>
    <dbReference type="NCBI Taxonomy" id="144530"/>
    <lineage>
        <taxon>Eukaryota</taxon>
        <taxon>Fungi</taxon>
        <taxon>Fungi incertae sedis</taxon>
        <taxon>Mucoromycota</taxon>
        <taxon>Glomeromycotina</taxon>
        <taxon>Glomeromycetes</taxon>
        <taxon>Archaeosporales</taxon>
        <taxon>Ambisporaceae</taxon>
        <taxon>Ambispora</taxon>
    </lineage>
</organism>
<name>A0A9N9BQ22_9GLOM</name>
<gene>
    <name evidence="2" type="ORF">AGERDE_LOCUS7695</name>
</gene>
<evidence type="ECO:0000313" key="3">
    <source>
        <dbReference type="Proteomes" id="UP000789831"/>
    </source>
</evidence>
<accession>A0A9N9BQ22</accession>
<dbReference type="EMBL" id="CAJVPL010001457">
    <property type="protein sequence ID" value="CAG8572204.1"/>
    <property type="molecule type" value="Genomic_DNA"/>
</dbReference>
<feature type="compositionally biased region" description="Polar residues" evidence="1">
    <location>
        <begin position="176"/>
        <end position="186"/>
    </location>
</feature>
<proteinExistence type="predicted"/>
<evidence type="ECO:0000256" key="1">
    <source>
        <dbReference type="SAM" id="MobiDB-lite"/>
    </source>
</evidence>
<keyword evidence="3" id="KW-1185">Reference proteome</keyword>
<reference evidence="2" key="1">
    <citation type="submission" date="2021-06" db="EMBL/GenBank/DDBJ databases">
        <authorList>
            <person name="Kallberg Y."/>
            <person name="Tangrot J."/>
            <person name="Rosling A."/>
        </authorList>
    </citation>
    <scope>NUCLEOTIDE SEQUENCE</scope>
    <source>
        <strain evidence="2">MT106</strain>
    </source>
</reference>
<evidence type="ECO:0000313" key="2">
    <source>
        <dbReference type="EMBL" id="CAG8572204.1"/>
    </source>
</evidence>
<dbReference type="AlphaFoldDB" id="A0A9N9BQ22"/>
<protein>
    <submittedName>
        <fullName evidence="2">9476_t:CDS:1</fullName>
    </submittedName>
</protein>